<dbReference type="InterPro" id="IPR008928">
    <property type="entry name" value="6-hairpin_glycosidase_sf"/>
</dbReference>
<dbReference type="Gene3D" id="1.50.10.10">
    <property type="match status" value="1"/>
</dbReference>
<dbReference type="GO" id="GO:0005975">
    <property type="term" value="P:carbohydrate metabolic process"/>
    <property type="evidence" value="ECO:0007669"/>
    <property type="project" value="InterPro"/>
</dbReference>
<protein>
    <submittedName>
        <fullName evidence="1">Uncharacterized protein</fullName>
    </submittedName>
</protein>
<accession>A0A7G5DXS4</accession>
<dbReference type="RefSeq" id="WP_182331162.1">
    <property type="nucleotide sequence ID" value="NZ_CP058555.1"/>
</dbReference>
<dbReference type="Proteomes" id="UP000515450">
    <property type="component" value="Chromosome"/>
</dbReference>
<dbReference type="InterPro" id="IPR012341">
    <property type="entry name" value="6hp_glycosidase-like_sf"/>
</dbReference>
<dbReference type="AlphaFoldDB" id="A0A7G5DXS4"/>
<name>A0A7G5DXS4_9SPHI</name>
<sequence>MKIKLYYLGIIAMSLLQWNLTVAQNSKKWALLNGNRIEWKVKQGENHEDHIEMAGLQSAAVVYYGVREGRLLLDKKIVFPMLRTVPNNTHASLTVPFQDTKSLLIKVDGVAVDEYPRRFVLDGKLAVYSTTNSALEVQRTLFPSVDKPVLIERVKLVNTGNKPLRIDLINKYSKFLSDPVKSVYGQYVVQALVRDSLVPNLEPKQSYLFDIVYEGKKISTPVYQYSPSYELQKREDFVKSLADDLMLETPNDTINTAFAFAKIRATESIYDTKGGLMHGPGGLSYYAAIWANDQAEYANPFFPFLGNRNGNESAINSFRHFAHFMNSDYKPIPSSIVAEGDSYWNGAKDRGDMAMIAYGASRYALALGKKDIAVELWPLIHWCFEYLERQKTSEGVYRSDSDELEGRAPAGKINLSTNSIAYGAFQSAADLAHELGKEDLSLQYRRQAEELRHSIVRYFGADVQGYSTYRYYDGNTILRAWICLPMTMGITERSAGTVDALLSKYLWTNNGILTQSGDKVFWDRATLYAFKGFFMTGATERALPYFKYYSSMRLLGDHVPYPVEAWPEGGQRHLSAESALYCRVITEGLFHIVPTGFRKFSISPSLPKEWKYMRLRRIKAFDRVFDIEVSRKGKQEFLIVKQQDGQLIQKPILSQQAISITLN</sequence>
<evidence type="ECO:0000313" key="2">
    <source>
        <dbReference type="Proteomes" id="UP000515450"/>
    </source>
</evidence>
<organism evidence="1 2">
    <name type="scientific">Sphingobacterium paramultivorum</name>
    <dbReference type="NCBI Taxonomy" id="2886510"/>
    <lineage>
        <taxon>Bacteria</taxon>
        <taxon>Pseudomonadati</taxon>
        <taxon>Bacteroidota</taxon>
        <taxon>Sphingobacteriia</taxon>
        <taxon>Sphingobacteriales</taxon>
        <taxon>Sphingobacteriaceae</taxon>
        <taxon>Sphingobacterium</taxon>
    </lineage>
</organism>
<gene>
    <name evidence="1" type="ORF">HS960_02270</name>
</gene>
<keyword evidence="2" id="KW-1185">Reference proteome</keyword>
<dbReference type="EMBL" id="CP058555">
    <property type="protein sequence ID" value="QMV66549.1"/>
    <property type="molecule type" value="Genomic_DNA"/>
</dbReference>
<reference evidence="1 2" key="1">
    <citation type="journal article" date="2020" name="G3 (Bethesda)">
        <title>CeMbio - The Caenorhabditis elegans Microbiome Resource.</title>
        <authorList>
            <person name="Dirksen P."/>
            <person name="Assie A."/>
            <person name="Zimmermann J."/>
            <person name="Zhang F."/>
            <person name="Tietje A.M."/>
            <person name="Marsh S.A."/>
            <person name="Felix M.A."/>
            <person name="Shapira M."/>
            <person name="Kaleta C."/>
            <person name="Schulenburg H."/>
            <person name="Samuel B."/>
        </authorList>
    </citation>
    <scope>NUCLEOTIDE SEQUENCE [LARGE SCALE GENOMIC DNA]</scope>
    <source>
        <strain evidence="1 2">BIGb0170</strain>
    </source>
</reference>
<dbReference type="SUPFAM" id="SSF48208">
    <property type="entry name" value="Six-hairpin glycosidases"/>
    <property type="match status" value="1"/>
</dbReference>
<proteinExistence type="predicted"/>
<evidence type="ECO:0000313" key="1">
    <source>
        <dbReference type="EMBL" id="QMV66549.1"/>
    </source>
</evidence>